<keyword evidence="2" id="KW-1185">Reference proteome</keyword>
<feature type="non-terminal residue" evidence="1">
    <location>
        <position position="1"/>
    </location>
</feature>
<evidence type="ECO:0000313" key="1">
    <source>
        <dbReference type="EMBL" id="CAK6965471.1"/>
    </source>
</evidence>
<dbReference type="EMBL" id="CAWUFR010000084">
    <property type="protein sequence ID" value="CAK6965471.1"/>
    <property type="molecule type" value="Genomic_DNA"/>
</dbReference>
<reference evidence="1 2" key="1">
    <citation type="submission" date="2024-01" db="EMBL/GenBank/DDBJ databases">
        <authorList>
            <person name="Alioto T."/>
            <person name="Alioto T."/>
            <person name="Gomez Garrido J."/>
        </authorList>
    </citation>
    <scope>NUCLEOTIDE SEQUENCE [LARGE SCALE GENOMIC DNA]</scope>
</reference>
<gene>
    <name evidence="1" type="ORF">FSCOSCO3_A030324</name>
</gene>
<accession>A0AAV1P194</accession>
<protein>
    <submittedName>
        <fullName evidence="1">Uncharacterized protein</fullName>
    </submittedName>
</protein>
<evidence type="ECO:0000313" key="2">
    <source>
        <dbReference type="Proteomes" id="UP001314229"/>
    </source>
</evidence>
<comment type="caution">
    <text evidence="1">The sequence shown here is derived from an EMBL/GenBank/DDBJ whole genome shotgun (WGS) entry which is preliminary data.</text>
</comment>
<sequence>SIQQVAVIQAVCELRPDIHTPAAPLINKAEGPPWGPLRGRCVHQGTKHTAAIWSGSCLHYCTH</sequence>
<dbReference type="Proteomes" id="UP001314229">
    <property type="component" value="Unassembled WGS sequence"/>
</dbReference>
<organism evidence="1 2">
    <name type="scientific">Scomber scombrus</name>
    <name type="common">Atlantic mackerel</name>
    <name type="synonym">Scomber vernalis</name>
    <dbReference type="NCBI Taxonomy" id="13677"/>
    <lineage>
        <taxon>Eukaryota</taxon>
        <taxon>Metazoa</taxon>
        <taxon>Chordata</taxon>
        <taxon>Craniata</taxon>
        <taxon>Vertebrata</taxon>
        <taxon>Euteleostomi</taxon>
        <taxon>Actinopterygii</taxon>
        <taxon>Neopterygii</taxon>
        <taxon>Teleostei</taxon>
        <taxon>Neoteleostei</taxon>
        <taxon>Acanthomorphata</taxon>
        <taxon>Pelagiaria</taxon>
        <taxon>Scombriformes</taxon>
        <taxon>Scombridae</taxon>
        <taxon>Scomber</taxon>
    </lineage>
</organism>
<proteinExistence type="predicted"/>
<dbReference type="AlphaFoldDB" id="A0AAV1P194"/>
<name>A0AAV1P194_SCOSC</name>